<dbReference type="PROSITE" id="PS51257">
    <property type="entry name" value="PROKAR_LIPOPROTEIN"/>
    <property type="match status" value="1"/>
</dbReference>
<dbReference type="AlphaFoldDB" id="A0A516IR61"/>
<feature type="chain" id="PRO_5022222704" evidence="1">
    <location>
        <begin position="26"/>
        <end position="241"/>
    </location>
</feature>
<accession>A0A516IR61</accession>
<organism evidence="3 4">
    <name type="scientific">Sphingomonas xanthus</name>
    <dbReference type="NCBI Taxonomy" id="2594473"/>
    <lineage>
        <taxon>Bacteria</taxon>
        <taxon>Pseudomonadati</taxon>
        <taxon>Pseudomonadota</taxon>
        <taxon>Alphaproteobacteria</taxon>
        <taxon>Sphingomonadales</taxon>
        <taxon>Sphingomonadaceae</taxon>
        <taxon>Sphingomonas</taxon>
    </lineage>
</organism>
<reference evidence="3 4" key="1">
    <citation type="submission" date="2019-07" db="EMBL/GenBank/DDBJ databases">
        <title>Sphingomonas AE3 Genome sequencing and assembly.</title>
        <authorList>
            <person name="Kim H."/>
        </authorList>
    </citation>
    <scope>NUCLEOTIDE SEQUENCE [LARGE SCALE GENOMIC DNA]</scope>
    <source>
        <strain evidence="3 4">AE3</strain>
    </source>
</reference>
<dbReference type="KEGG" id="sxa:FMM02_05120"/>
<dbReference type="RefSeq" id="WP_147493850.1">
    <property type="nucleotide sequence ID" value="NZ_CP041659.1"/>
</dbReference>
<evidence type="ECO:0000256" key="1">
    <source>
        <dbReference type="SAM" id="SignalP"/>
    </source>
</evidence>
<dbReference type="Pfam" id="PF10988">
    <property type="entry name" value="DUF2807"/>
    <property type="match status" value="1"/>
</dbReference>
<evidence type="ECO:0000313" key="4">
    <source>
        <dbReference type="Proteomes" id="UP000321857"/>
    </source>
</evidence>
<feature type="domain" description="Putative auto-transporter adhesin head GIN" evidence="2">
    <location>
        <begin position="42"/>
        <end position="225"/>
    </location>
</feature>
<proteinExistence type="predicted"/>
<dbReference type="OrthoDB" id="7841570at2"/>
<dbReference type="InterPro" id="IPR021255">
    <property type="entry name" value="DUF2807"/>
</dbReference>
<name>A0A516IR61_9SPHN</name>
<gene>
    <name evidence="3" type="ORF">FMM02_05120</name>
</gene>
<protein>
    <submittedName>
        <fullName evidence="3">DUF2807 domain-containing protein</fullName>
    </submittedName>
</protein>
<dbReference type="Gene3D" id="2.160.20.120">
    <property type="match status" value="1"/>
</dbReference>
<evidence type="ECO:0000259" key="2">
    <source>
        <dbReference type="Pfam" id="PF10988"/>
    </source>
</evidence>
<keyword evidence="1" id="KW-0732">Signal</keyword>
<evidence type="ECO:0000313" key="3">
    <source>
        <dbReference type="EMBL" id="QDP19397.1"/>
    </source>
</evidence>
<sequence>MSHRYLIAAAAAALVAGGCSFSADAEERDAGPEVERRYEVGEFDRIAVAGPYEVRVISGTQGPVTARGGANLLAETDVTVEDGTLKIMPRKKKGLRWHWNNGTAQFTVNAAALRGATIAGSGGIAVDRMRGDFEGEVAGSGDLKLGAMEGGKVKLAIAGSGDIEAAGKVDSVSLKIAGSGDIRAGGLASRAAEVSIAGSGNVEANASENAEVSIMGSGNVDVTGGAKCKATKAGSGNVRCS</sequence>
<dbReference type="EMBL" id="CP041659">
    <property type="protein sequence ID" value="QDP19397.1"/>
    <property type="molecule type" value="Genomic_DNA"/>
</dbReference>
<keyword evidence="4" id="KW-1185">Reference proteome</keyword>
<feature type="signal peptide" evidence="1">
    <location>
        <begin position="1"/>
        <end position="25"/>
    </location>
</feature>
<dbReference type="Proteomes" id="UP000321857">
    <property type="component" value="Chromosome"/>
</dbReference>